<dbReference type="RefSeq" id="WP_170322361.1">
    <property type="nucleotide sequence ID" value="NZ_BAAAHL010000012.1"/>
</dbReference>
<comment type="caution">
    <text evidence="3">The sequence shown here is derived from an EMBL/GenBank/DDBJ whole genome shotgun (WGS) entry which is preliminary data.</text>
</comment>
<evidence type="ECO:0000256" key="1">
    <source>
        <dbReference type="ARBA" id="ARBA00022737"/>
    </source>
</evidence>
<dbReference type="Proteomes" id="UP000331127">
    <property type="component" value="Unassembled WGS sequence"/>
</dbReference>
<keyword evidence="2" id="KW-0802">TPR repeat</keyword>
<dbReference type="Pfam" id="PF13374">
    <property type="entry name" value="TPR_10"/>
    <property type="match status" value="2"/>
</dbReference>
<dbReference type="InterPro" id="IPR011990">
    <property type="entry name" value="TPR-like_helical_dom_sf"/>
</dbReference>
<dbReference type="SMART" id="SM00028">
    <property type="entry name" value="TPR"/>
    <property type="match status" value="4"/>
</dbReference>
<accession>A0A5M3WND0</accession>
<keyword evidence="1" id="KW-0677">Repeat</keyword>
<dbReference type="PANTHER" id="PTHR45641:SF19">
    <property type="entry name" value="NEPHROCYSTIN-3"/>
    <property type="match status" value="1"/>
</dbReference>
<name>A0A5M3WND0_9ACTN</name>
<dbReference type="AlphaFoldDB" id="A0A5M3WND0"/>
<keyword evidence="4" id="KW-1185">Reference proteome</keyword>
<organism evidence="3 4">
    <name type="scientific">Acrocarpospora macrocephala</name>
    <dbReference type="NCBI Taxonomy" id="150177"/>
    <lineage>
        <taxon>Bacteria</taxon>
        <taxon>Bacillati</taxon>
        <taxon>Actinomycetota</taxon>
        <taxon>Actinomycetes</taxon>
        <taxon>Streptosporangiales</taxon>
        <taxon>Streptosporangiaceae</taxon>
        <taxon>Acrocarpospora</taxon>
    </lineage>
</organism>
<dbReference type="EMBL" id="BLAE01000008">
    <property type="protein sequence ID" value="GES07818.1"/>
    <property type="molecule type" value="Genomic_DNA"/>
</dbReference>
<dbReference type="SUPFAM" id="SSF48452">
    <property type="entry name" value="TPR-like"/>
    <property type="match status" value="3"/>
</dbReference>
<evidence type="ECO:0000313" key="3">
    <source>
        <dbReference type="EMBL" id="GES07818.1"/>
    </source>
</evidence>
<dbReference type="InterPro" id="IPR019734">
    <property type="entry name" value="TPR_rpt"/>
</dbReference>
<dbReference type="PANTHER" id="PTHR45641">
    <property type="entry name" value="TETRATRICOPEPTIDE REPEAT PROTEIN (AFU_ORTHOLOGUE AFUA_6G03870)"/>
    <property type="match status" value="1"/>
</dbReference>
<proteinExistence type="predicted"/>
<reference evidence="3 4" key="1">
    <citation type="submission" date="2019-10" db="EMBL/GenBank/DDBJ databases">
        <title>Whole genome shotgun sequence of Acrocarpospora macrocephala NBRC 16266.</title>
        <authorList>
            <person name="Ichikawa N."/>
            <person name="Kimura A."/>
            <person name="Kitahashi Y."/>
            <person name="Komaki H."/>
            <person name="Oguchi A."/>
        </authorList>
    </citation>
    <scope>NUCLEOTIDE SEQUENCE [LARGE SCALE GENOMIC DNA]</scope>
    <source>
        <strain evidence="3 4">NBRC 16266</strain>
    </source>
</reference>
<gene>
    <name evidence="3" type="ORF">Amac_014130</name>
</gene>
<evidence type="ECO:0000256" key="2">
    <source>
        <dbReference type="ARBA" id="ARBA00022803"/>
    </source>
</evidence>
<dbReference type="Gene3D" id="1.25.40.10">
    <property type="entry name" value="Tetratricopeptide repeat domain"/>
    <property type="match status" value="1"/>
</dbReference>
<evidence type="ECO:0000313" key="4">
    <source>
        <dbReference type="Proteomes" id="UP000331127"/>
    </source>
</evidence>
<protein>
    <recommendedName>
        <fullName evidence="5">Tetratricopeptide repeat protein</fullName>
    </recommendedName>
</protein>
<dbReference type="Pfam" id="PF13424">
    <property type="entry name" value="TPR_12"/>
    <property type="match status" value="1"/>
</dbReference>
<evidence type="ECO:0008006" key="5">
    <source>
        <dbReference type="Google" id="ProtNLM"/>
    </source>
</evidence>
<sequence length="334" mass="35841">MTAKLGIACHLCLLTTGDVSPGAVAHQEAASAAFERGDALAAERILRCGIAAIFEGADGALAARAALRVDLGNILTALGQYDDAERQLRAAADDVNTHLRAARLLHGMCLNALGMLSRYTARFDDAAGYYELAQTELRSIEDEDALATILHNIAGLAHAREDARSGIEAGQESVRIRTARHGENSVLVAADLSNLGGLLFDVGRVEEAAQCVTRACEIFANSYGPDHHEVAVNLGNLAAVAAAGDDFEEAERLYARAIAIKTRVWGPDNPTTLVSIHNFARLLARMGRVDEAWQHAQDVVAALAGRVGEDHRLLRRARELVVELARTSEQRLRS</sequence>